<organism evidence="5 6">
    <name type="scientific">Aliiroseovarius zhejiangensis</name>
    <dbReference type="NCBI Taxonomy" id="1632025"/>
    <lineage>
        <taxon>Bacteria</taxon>
        <taxon>Pseudomonadati</taxon>
        <taxon>Pseudomonadota</taxon>
        <taxon>Alphaproteobacteria</taxon>
        <taxon>Rhodobacterales</taxon>
        <taxon>Paracoccaceae</taxon>
        <taxon>Aliiroseovarius</taxon>
    </lineage>
</organism>
<name>A0ABQ3J4S6_9RHOB</name>
<dbReference type="Pfam" id="PF01420">
    <property type="entry name" value="Methylase_S"/>
    <property type="match status" value="2"/>
</dbReference>
<dbReference type="InterPro" id="IPR052021">
    <property type="entry name" value="Type-I_RS_S_subunit"/>
</dbReference>
<evidence type="ECO:0000256" key="3">
    <source>
        <dbReference type="ARBA" id="ARBA00023125"/>
    </source>
</evidence>
<keyword evidence="2" id="KW-0680">Restriction system</keyword>
<evidence type="ECO:0000313" key="5">
    <source>
        <dbReference type="EMBL" id="GHF01511.1"/>
    </source>
</evidence>
<dbReference type="CDD" id="cd16961">
    <property type="entry name" value="RMtype1_S_TRD-CR_like"/>
    <property type="match status" value="1"/>
</dbReference>
<evidence type="ECO:0000256" key="2">
    <source>
        <dbReference type="ARBA" id="ARBA00022747"/>
    </source>
</evidence>
<dbReference type="Gene3D" id="3.90.220.20">
    <property type="entry name" value="DNA methylase specificity domains"/>
    <property type="match status" value="2"/>
</dbReference>
<dbReference type="CDD" id="cd17515">
    <property type="entry name" value="RMtype1_S_MjaORF132P_Sau1132ORF3780P-TRD1-CR1_like"/>
    <property type="match status" value="1"/>
</dbReference>
<gene>
    <name evidence="5" type="ORF">GCM10016455_23090</name>
</gene>
<dbReference type="InterPro" id="IPR044946">
    <property type="entry name" value="Restrct_endonuc_typeI_TRD_sf"/>
</dbReference>
<accession>A0ABQ3J4S6</accession>
<evidence type="ECO:0000259" key="4">
    <source>
        <dbReference type="Pfam" id="PF01420"/>
    </source>
</evidence>
<dbReference type="Gene3D" id="1.10.287.1120">
    <property type="entry name" value="Bipartite methylase S protein"/>
    <property type="match status" value="1"/>
</dbReference>
<protein>
    <recommendedName>
        <fullName evidence="4">Type I restriction modification DNA specificity domain-containing protein</fullName>
    </recommendedName>
</protein>
<reference evidence="6" key="1">
    <citation type="journal article" date="2019" name="Int. J. Syst. Evol. Microbiol.">
        <title>The Global Catalogue of Microorganisms (GCM) 10K type strain sequencing project: providing services to taxonomists for standard genome sequencing and annotation.</title>
        <authorList>
            <consortium name="The Broad Institute Genomics Platform"/>
            <consortium name="The Broad Institute Genome Sequencing Center for Infectious Disease"/>
            <person name="Wu L."/>
            <person name="Ma J."/>
        </authorList>
    </citation>
    <scope>NUCLEOTIDE SEQUENCE [LARGE SCALE GENOMIC DNA]</scope>
    <source>
        <strain evidence="6">KCTC 42443</strain>
    </source>
</reference>
<dbReference type="Proteomes" id="UP000609802">
    <property type="component" value="Unassembled WGS sequence"/>
</dbReference>
<feature type="domain" description="Type I restriction modification DNA specificity" evidence="4">
    <location>
        <begin position="211"/>
        <end position="379"/>
    </location>
</feature>
<comment type="similarity">
    <text evidence="1">Belongs to the type-I restriction system S methylase family.</text>
</comment>
<dbReference type="PANTHER" id="PTHR30408:SF12">
    <property type="entry name" value="TYPE I RESTRICTION ENZYME MJAVIII SPECIFICITY SUBUNIT"/>
    <property type="match status" value="1"/>
</dbReference>
<dbReference type="SUPFAM" id="SSF116734">
    <property type="entry name" value="DNA methylase specificity domain"/>
    <property type="match status" value="2"/>
</dbReference>
<dbReference type="InterPro" id="IPR000055">
    <property type="entry name" value="Restrct_endonuc_typeI_TRD"/>
</dbReference>
<proteinExistence type="inferred from homology"/>
<feature type="domain" description="Type I restriction modification DNA specificity" evidence="4">
    <location>
        <begin position="22"/>
        <end position="184"/>
    </location>
</feature>
<dbReference type="PANTHER" id="PTHR30408">
    <property type="entry name" value="TYPE-1 RESTRICTION ENZYME ECOKI SPECIFICITY PROTEIN"/>
    <property type="match status" value="1"/>
</dbReference>
<keyword evidence="6" id="KW-1185">Reference proteome</keyword>
<sequence length="391" mass="43847">MRPLVPELRFPEFKGPWKPARAGDAFRKSKAKGEAGLPIYSVTQDRGLVRRDSLERHMGADAADETNLRAQPGDLVYNMMRMWQGAVGMASEECMVSPAYVVLSPKKGVSSKFFDYWFQNRHMLHQLWAYSHGLTSDRLRLYYQDFAKIPLALPDQPEQEKIAAVLDATSRKITLLTDKKTTLEDYKRGLMQRLFSRELRFTRDDGSPFPDWEERKLGEFVTAFSGGTPTVGREAYYGGKIPFIKSAEISRDTTSEYLSELGLKKSAARLIEKGDLLVALYGANAGEVAFSKLDGAINQAVLCVRSELDLSFSFHFLGWKKNALRARYLQGGQGNFSGTIVKAISMPFPHPDEQHKIAAALSALDAKIDALSQKISEMEAFKKGLLQKLFV</sequence>
<keyword evidence="3" id="KW-0238">DNA-binding</keyword>
<dbReference type="EMBL" id="BNCH01000005">
    <property type="protein sequence ID" value="GHF01511.1"/>
    <property type="molecule type" value="Genomic_DNA"/>
</dbReference>
<evidence type="ECO:0000313" key="6">
    <source>
        <dbReference type="Proteomes" id="UP000609802"/>
    </source>
</evidence>
<comment type="caution">
    <text evidence="5">The sequence shown here is derived from an EMBL/GenBank/DDBJ whole genome shotgun (WGS) entry which is preliminary data.</text>
</comment>
<evidence type="ECO:0000256" key="1">
    <source>
        <dbReference type="ARBA" id="ARBA00010923"/>
    </source>
</evidence>